<evidence type="ECO:0000259" key="9">
    <source>
        <dbReference type="SMART" id="SM00739"/>
    </source>
</evidence>
<dbReference type="GO" id="GO:0006353">
    <property type="term" value="P:DNA-templated transcription termination"/>
    <property type="evidence" value="ECO:0007669"/>
    <property type="project" value="UniProtKB-UniRule"/>
</dbReference>
<dbReference type="EMBL" id="CP000252">
    <property type="protein sequence ID" value="ABC76167.1"/>
    <property type="molecule type" value="Genomic_DNA"/>
</dbReference>
<dbReference type="SUPFAM" id="SSF82679">
    <property type="entry name" value="N-utilization substance G protein NusG, N-terminal domain"/>
    <property type="match status" value="1"/>
</dbReference>
<dbReference type="RefSeq" id="WP_011416201.1">
    <property type="nucleotide sequence ID" value="NC_007759.1"/>
</dbReference>
<keyword evidence="4 5" id="KW-0804">Transcription</keyword>
<dbReference type="GO" id="GO:0032784">
    <property type="term" value="P:regulation of DNA-templated transcription elongation"/>
    <property type="evidence" value="ECO:0007669"/>
    <property type="project" value="InterPro"/>
</dbReference>
<comment type="similarity">
    <text evidence="5 7">Belongs to the NusG family.</text>
</comment>
<evidence type="ECO:0000256" key="2">
    <source>
        <dbReference type="ARBA" id="ARBA00022814"/>
    </source>
</evidence>
<dbReference type="AlphaFoldDB" id="Q2LQ92"/>
<dbReference type="SMART" id="SM00739">
    <property type="entry name" value="KOW"/>
    <property type="match status" value="1"/>
</dbReference>
<dbReference type="Gene3D" id="3.30.70.940">
    <property type="entry name" value="NusG, N-terminal domain"/>
    <property type="match status" value="1"/>
</dbReference>
<dbReference type="InterPro" id="IPR047050">
    <property type="entry name" value="NGN"/>
</dbReference>
<dbReference type="InterPro" id="IPR015869">
    <property type="entry name" value="Transcrpt_antiterm_NusG_bac_CS"/>
</dbReference>
<keyword evidence="2 5" id="KW-0889">Transcription antitermination</keyword>
<proteinExistence type="inferred from homology"/>
<dbReference type="GO" id="GO:0031564">
    <property type="term" value="P:transcription antitermination"/>
    <property type="evidence" value="ECO:0007669"/>
    <property type="project" value="UniProtKB-UniRule"/>
</dbReference>
<evidence type="ECO:0000256" key="3">
    <source>
        <dbReference type="ARBA" id="ARBA00023015"/>
    </source>
</evidence>
<dbReference type="PROSITE" id="PS01014">
    <property type="entry name" value="NUSG"/>
    <property type="match status" value="1"/>
</dbReference>
<dbReference type="CDD" id="cd09891">
    <property type="entry name" value="NGN_Bact_1"/>
    <property type="match status" value="1"/>
</dbReference>
<comment type="function">
    <text evidence="5 7">Participates in transcription elongation, termination and antitermination.</text>
</comment>
<dbReference type="InterPro" id="IPR043425">
    <property type="entry name" value="NusG-like"/>
</dbReference>
<name>Q2LQ92_SYNAS</name>
<dbReference type="InterPro" id="IPR005824">
    <property type="entry name" value="KOW"/>
</dbReference>
<gene>
    <name evidence="5" type="primary">nusG</name>
    <name evidence="10" type="ORF">SYN_00070</name>
</gene>
<dbReference type="eggNOG" id="COG0250">
    <property type="taxonomic scope" value="Bacteria"/>
</dbReference>
<keyword evidence="11" id="KW-1185">Reference proteome</keyword>
<dbReference type="HOGENOM" id="CLU_067287_1_0_7"/>
<dbReference type="HAMAP" id="MF_00948">
    <property type="entry name" value="NusG"/>
    <property type="match status" value="1"/>
</dbReference>
<dbReference type="STRING" id="56780.SYN_00070"/>
<dbReference type="FunFam" id="2.30.30.30:FF:000002">
    <property type="entry name" value="Transcription termination/antitermination factor NusG"/>
    <property type="match status" value="1"/>
</dbReference>
<reference evidence="10 11" key="1">
    <citation type="journal article" date="2007" name="Proc. Natl. Acad. Sci. U.S.A.">
        <title>The genome of Syntrophus aciditrophicus: life at the thermodynamic limit of microbial growth.</title>
        <authorList>
            <person name="McInerney M.J."/>
            <person name="Rohlin L."/>
            <person name="Mouttaki H."/>
            <person name="Kim U."/>
            <person name="Krupp R.S."/>
            <person name="Rios-Hernandez L."/>
            <person name="Sieber J."/>
            <person name="Struchtemeyer C.G."/>
            <person name="Bhattacharyya A."/>
            <person name="Campbell J.W."/>
            <person name="Gunsalus R.P."/>
        </authorList>
    </citation>
    <scope>NUCLEOTIDE SEQUENCE [LARGE SCALE GENOMIC DNA]</scope>
    <source>
        <strain evidence="10 11">SB</strain>
    </source>
</reference>
<dbReference type="Pfam" id="PF00467">
    <property type="entry name" value="KOW"/>
    <property type="match status" value="1"/>
</dbReference>
<dbReference type="GO" id="GO:0005829">
    <property type="term" value="C:cytosol"/>
    <property type="evidence" value="ECO:0007669"/>
    <property type="project" value="TreeGrafter"/>
</dbReference>
<dbReference type="Gene3D" id="2.30.30.30">
    <property type="match status" value="1"/>
</dbReference>
<dbReference type="GO" id="GO:0006354">
    <property type="term" value="P:DNA-templated transcription elongation"/>
    <property type="evidence" value="ECO:0007669"/>
    <property type="project" value="UniProtKB-UniRule"/>
</dbReference>
<dbReference type="NCBIfam" id="TIGR00922">
    <property type="entry name" value="nusG"/>
    <property type="match status" value="1"/>
</dbReference>
<feature type="domain" description="NusG-like N-terminal" evidence="8">
    <location>
        <begin position="2"/>
        <end position="110"/>
    </location>
</feature>
<evidence type="ECO:0000256" key="5">
    <source>
        <dbReference type="HAMAP-Rule" id="MF_00948"/>
    </source>
</evidence>
<dbReference type="InterPro" id="IPR036735">
    <property type="entry name" value="NGN_dom_sf"/>
</dbReference>
<dbReference type="SMART" id="SM00738">
    <property type="entry name" value="NGN"/>
    <property type="match status" value="1"/>
</dbReference>
<dbReference type="Pfam" id="PF02357">
    <property type="entry name" value="NusG"/>
    <property type="match status" value="1"/>
</dbReference>
<evidence type="ECO:0000313" key="10">
    <source>
        <dbReference type="EMBL" id="ABC76167.1"/>
    </source>
</evidence>
<dbReference type="FunCoup" id="Q2LQ92">
    <property type="interactions" value="476"/>
</dbReference>
<dbReference type="SUPFAM" id="SSF50104">
    <property type="entry name" value="Translation proteins SH3-like domain"/>
    <property type="match status" value="1"/>
</dbReference>
<evidence type="ECO:0000256" key="6">
    <source>
        <dbReference type="NCBIfam" id="TIGR00922"/>
    </source>
</evidence>
<evidence type="ECO:0000256" key="7">
    <source>
        <dbReference type="RuleBase" id="RU000538"/>
    </source>
</evidence>
<dbReference type="InterPro" id="IPR006645">
    <property type="entry name" value="NGN-like_dom"/>
</dbReference>
<dbReference type="PRINTS" id="PR00338">
    <property type="entry name" value="NUSGTNSCPFCT"/>
</dbReference>
<dbReference type="PANTHER" id="PTHR30265:SF2">
    <property type="entry name" value="TRANSCRIPTION TERMINATION_ANTITERMINATION PROTEIN NUSG"/>
    <property type="match status" value="1"/>
</dbReference>
<organism evidence="10 11">
    <name type="scientific">Syntrophus aciditrophicus (strain SB)</name>
    <dbReference type="NCBI Taxonomy" id="56780"/>
    <lineage>
        <taxon>Bacteria</taxon>
        <taxon>Pseudomonadati</taxon>
        <taxon>Thermodesulfobacteriota</taxon>
        <taxon>Syntrophia</taxon>
        <taxon>Syntrophales</taxon>
        <taxon>Syntrophaceae</taxon>
        <taxon>Syntrophus</taxon>
    </lineage>
</organism>
<dbReference type="CDD" id="cd06091">
    <property type="entry name" value="KOW_NusG"/>
    <property type="match status" value="1"/>
</dbReference>
<dbReference type="OrthoDB" id="9809075at2"/>
<dbReference type="InterPro" id="IPR008991">
    <property type="entry name" value="Translation_prot_SH3-like_sf"/>
</dbReference>
<dbReference type="KEGG" id="sat:SYN_00070"/>
<dbReference type="Proteomes" id="UP000001933">
    <property type="component" value="Chromosome"/>
</dbReference>
<dbReference type="InterPro" id="IPR001062">
    <property type="entry name" value="Transcrpt_antiterm_NusG"/>
</dbReference>
<dbReference type="PANTHER" id="PTHR30265">
    <property type="entry name" value="RHO-INTERACTING TRANSCRIPTION TERMINATION FACTOR NUSG"/>
    <property type="match status" value="1"/>
</dbReference>
<dbReference type="InterPro" id="IPR014722">
    <property type="entry name" value="Rib_uL2_dom2"/>
</dbReference>
<evidence type="ECO:0000259" key="8">
    <source>
        <dbReference type="SMART" id="SM00738"/>
    </source>
</evidence>
<sequence length="176" mass="20000">MAFKWYVVHTYSGFESKVKQSLQERIEAAGMQARFSDILIPEEDVVELVSGEKKTSKRKFFPGYILVKMELDDDTWHLVKDTPKVTGFIGSREKPSPIPDKDVELLKTRIDEGTLKPKPKFKFEVGDHVTIIDGPFTNFDGVIDEVKAEKGKLRVIVSIFGRPTPVELDFIQVVQS</sequence>
<evidence type="ECO:0000313" key="11">
    <source>
        <dbReference type="Proteomes" id="UP000001933"/>
    </source>
</evidence>
<protein>
    <recommendedName>
        <fullName evidence="5 6">Transcription termination/antitermination protein NusG</fullName>
    </recommendedName>
</protein>
<evidence type="ECO:0000256" key="1">
    <source>
        <dbReference type="ARBA" id="ARBA00022472"/>
    </source>
</evidence>
<keyword evidence="3 5" id="KW-0805">Transcription regulation</keyword>
<accession>Q2LQ92</accession>
<feature type="domain" description="KOW" evidence="9">
    <location>
        <begin position="122"/>
        <end position="149"/>
    </location>
</feature>
<evidence type="ECO:0000256" key="4">
    <source>
        <dbReference type="ARBA" id="ARBA00023163"/>
    </source>
</evidence>
<dbReference type="InParanoid" id="Q2LQ92"/>
<keyword evidence="1 5" id="KW-0806">Transcription termination</keyword>